<keyword evidence="2" id="KW-1185">Reference proteome</keyword>
<evidence type="ECO:0000313" key="1">
    <source>
        <dbReference type="EMBL" id="MBD7969906.1"/>
    </source>
</evidence>
<comment type="caution">
    <text evidence="1">The sequence shown here is derived from an EMBL/GenBank/DDBJ whole genome shotgun (WGS) entry which is preliminary data.</text>
</comment>
<keyword evidence="1" id="KW-0808">Transferase</keyword>
<dbReference type="RefSeq" id="WP_191802455.1">
    <property type="nucleotide sequence ID" value="NZ_JACSQL010000009.1"/>
</dbReference>
<dbReference type="Pfam" id="PF08757">
    <property type="entry name" value="CotH"/>
    <property type="match status" value="1"/>
</dbReference>
<reference evidence="1 2" key="1">
    <citation type="submission" date="2020-08" db="EMBL/GenBank/DDBJ databases">
        <title>A Genomic Blueprint of the Chicken Gut Microbiome.</title>
        <authorList>
            <person name="Gilroy R."/>
            <person name="Ravi A."/>
            <person name="Getino M."/>
            <person name="Pursley I."/>
            <person name="Horton D.L."/>
            <person name="Alikhan N.-F."/>
            <person name="Baker D."/>
            <person name="Gharbi K."/>
            <person name="Hall N."/>
            <person name="Watson M."/>
            <person name="Adriaenssens E.M."/>
            <person name="Foster-Nyarko E."/>
            <person name="Jarju S."/>
            <person name="Secka A."/>
            <person name="Antonio M."/>
            <person name="Oren A."/>
            <person name="Chaudhuri R."/>
            <person name="La Ragione R.M."/>
            <person name="Hildebrand F."/>
            <person name="Pallen M.J."/>
        </authorList>
    </citation>
    <scope>NUCLEOTIDE SEQUENCE [LARGE SCALE GENOMIC DNA]</scope>
    <source>
        <strain evidence="1 2">Sa2BVA9</strain>
    </source>
</reference>
<proteinExistence type="predicted"/>
<organism evidence="1 2">
    <name type="scientific">Paenibacillus gallinarum</name>
    <dbReference type="NCBI Taxonomy" id="2762232"/>
    <lineage>
        <taxon>Bacteria</taxon>
        <taxon>Bacillati</taxon>
        <taxon>Bacillota</taxon>
        <taxon>Bacilli</taxon>
        <taxon>Bacillales</taxon>
        <taxon>Paenibacillaceae</taxon>
        <taxon>Paenibacillus</taxon>
    </lineage>
</organism>
<protein>
    <submittedName>
        <fullName evidence="1">CotH kinase family protein</fullName>
    </submittedName>
</protein>
<gene>
    <name evidence="1" type="ORF">H9647_17750</name>
</gene>
<dbReference type="GO" id="GO:0016301">
    <property type="term" value="F:kinase activity"/>
    <property type="evidence" value="ECO:0007669"/>
    <property type="project" value="UniProtKB-KW"/>
</dbReference>
<sequence length="488" mass="56163">MNKRNNGRKTLLFIMVILLIASFIVAIPRLTYSSEYGKENSEKKVTSIPDVHSCEGDHNLPVVIIDTDGQNIETISDTSINEKTDRYNVDFSLYDVNSDGTTCMDPQTKPAIKEKVEIGIRGQSSRINPKKQFSLKFINETGGDKDVSLLNMPKDNEWVLNGVSADSSLIRNHIAYQVSGEIMAFAPETRFVEVYILDDQTNEVNDVSYRGVYMLMEKITRSSDRVNITKTDERYTDTSFIIARDKIKEGEPVLDSLWSSVLTDQIVSADGTVKKRSRLTYVYPGKTRITDNQRQIIDNYINDFELTLYSRDFADKKSGYRKYIDVKSFVDYAIINDFFNNVDGGDVSTYFYRDVGGRLHAGPVWDFDLILGSPRNSSYSSAEGFKMFNTTWFDQLFKDPYFVDTYIKRYQYLRKNVLSEKYLYDLIDNAVEELGDAVQRNHAKWNVATSQAEEYKKEIQQIKDYIAKRASWIDQNTAILYRMNESDL</sequence>
<accession>A0ABR8T2D4</accession>
<name>A0ABR8T2D4_9BACL</name>
<dbReference type="InterPro" id="IPR014867">
    <property type="entry name" value="Spore_coat_CotH_CotH2/3/7"/>
</dbReference>
<dbReference type="EMBL" id="JACSQL010000009">
    <property type="protein sequence ID" value="MBD7969906.1"/>
    <property type="molecule type" value="Genomic_DNA"/>
</dbReference>
<evidence type="ECO:0000313" key="2">
    <source>
        <dbReference type="Proteomes" id="UP000608071"/>
    </source>
</evidence>
<dbReference type="Proteomes" id="UP000608071">
    <property type="component" value="Unassembled WGS sequence"/>
</dbReference>
<keyword evidence="1" id="KW-0418">Kinase</keyword>